<dbReference type="EMBL" id="CP051480">
    <property type="protein sequence ID" value="QJG66260.1"/>
    <property type="molecule type" value="Genomic_DNA"/>
</dbReference>
<dbReference type="Proteomes" id="UP000501728">
    <property type="component" value="Chromosome"/>
</dbReference>
<name>A0A858U1D4_9MOLU</name>
<gene>
    <name evidence="1" type="ORF">HGG64_00835</name>
</gene>
<dbReference type="RefSeq" id="WP_169580084.1">
    <property type="nucleotide sequence ID" value="NZ_CP051480.1"/>
</dbReference>
<reference evidence="1 2" key="1">
    <citation type="submission" date="2020-04" db="EMBL/GenBank/DDBJ databases">
        <title>Novel Mycoplasma species detected in Phocoena phocoena (harbor porpoise) from the USA.</title>
        <authorList>
            <person name="Volokhov D.V."/>
        </authorList>
    </citation>
    <scope>NUCLEOTIDE SEQUENCE [LARGE SCALE GENOMIC DNA]</scope>
    <source>
        <strain evidence="1 2">C264-NAS</strain>
    </source>
</reference>
<sequence length="153" mass="18177">MKKNNHRILINFLKNQPIEIISGNLYINISDDEDWEILDNDSISNFEHSIIKIFDTVAKKEFFMFLVNASITIKNNIAQINTFSNSRIFIKDKKKVNYKEQIRSINKEINDLEILKNIGMGIDDFITLEEYKSQLYELKMMQFLNLVEENKYE</sequence>
<protein>
    <submittedName>
        <fullName evidence="1">Uncharacterized protein</fullName>
    </submittedName>
</protein>
<accession>A0A858U1D4</accession>
<proteinExistence type="predicted"/>
<organism evidence="1 2">
    <name type="scientific">Mycoplasma phocoeninasale</name>
    <dbReference type="NCBI Taxonomy" id="2726117"/>
    <lineage>
        <taxon>Bacteria</taxon>
        <taxon>Bacillati</taxon>
        <taxon>Mycoplasmatota</taxon>
        <taxon>Mollicutes</taxon>
        <taxon>Mycoplasmataceae</taxon>
        <taxon>Mycoplasma</taxon>
    </lineage>
</organism>
<dbReference type="KEGG" id="mphn:HGG64_00835"/>
<evidence type="ECO:0000313" key="1">
    <source>
        <dbReference type="EMBL" id="QJG66260.1"/>
    </source>
</evidence>
<keyword evidence="2" id="KW-1185">Reference proteome</keyword>
<dbReference type="NCBIfam" id="NF045935">
    <property type="entry name" value="MSC_0621_epsi"/>
    <property type="match status" value="1"/>
</dbReference>
<evidence type="ECO:0000313" key="2">
    <source>
        <dbReference type="Proteomes" id="UP000501728"/>
    </source>
</evidence>
<dbReference type="AlphaFoldDB" id="A0A858U1D4"/>